<dbReference type="GeneID" id="63787171"/>
<feature type="compositionally biased region" description="Polar residues" evidence="1">
    <location>
        <begin position="288"/>
        <end position="304"/>
    </location>
</feature>
<proteinExistence type="predicted"/>
<dbReference type="STRING" id="56484.A0A1Y2FA94"/>
<dbReference type="EMBL" id="MCFI01000012">
    <property type="protein sequence ID" value="ORY80821.1"/>
    <property type="molecule type" value="Genomic_DNA"/>
</dbReference>
<evidence type="ECO:0000313" key="3">
    <source>
        <dbReference type="Proteomes" id="UP000193685"/>
    </source>
</evidence>
<reference evidence="2 3" key="1">
    <citation type="submission" date="2016-07" db="EMBL/GenBank/DDBJ databases">
        <title>Pervasive Adenine N6-methylation of Active Genes in Fungi.</title>
        <authorList>
            <consortium name="DOE Joint Genome Institute"/>
            <person name="Mondo S.J."/>
            <person name="Dannebaum R.O."/>
            <person name="Kuo R.C."/>
            <person name="Labutti K."/>
            <person name="Haridas S."/>
            <person name="Kuo A."/>
            <person name="Salamov A."/>
            <person name="Ahrendt S.R."/>
            <person name="Lipzen A."/>
            <person name="Sullivan W."/>
            <person name="Andreopoulos W.B."/>
            <person name="Clum A."/>
            <person name="Lindquist E."/>
            <person name="Daum C."/>
            <person name="Ramamoorthy G.K."/>
            <person name="Gryganskyi A."/>
            <person name="Culley D."/>
            <person name="Magnuson J.K."/>
            <person name="James T.Y."/>
            <person name="O'Malley M.A."/>
            <person name="Stajich J.E."/>
            <person name="Spatafora J.W."/>
            <person name="Visel A."/>
            <person name="Grigoriev I.V."/>
        </authorList>
    </citation>
    <scope>NUCLEOTIDE SEQUENCE [LARGE SCALE GENOMIC DNA]</scope>
    <source>
        <strain evidence="2 3">12-1054</strain>
    </source>
</reference>
<organism evidence="2 3">
    <name type="scientific">Protomyces lactucae-debilis</name>
    <dbReference type="NCBI Taxonomy" id="2754530"/>
    <lineage>
        <taxon>Eukaryota</taxon>
        <taxon>Fungi</taxon>
        <taxon>Dikarya</taxon>
        <taxon>Ascomycota</taxon>
        <taxon>Taphrinomycotina</taxon>
        <taxon>Taphrinomycetes</taxon>
        <taxon>Taphrinales</taxon>
        <taxon>Protomycetaceae</taxon>
        <taxon>Protomyces</taxon>
    </lineage>
</organism>
<feature type="compositionally biased region" description="Low complexity" evidence="1">
    <location>
        <begin position="647"/>
        <end position="657"/>
    </location>
</feature>
<feature type="region of interest" description="Disordered" evidence="1">
    <location>
        <begin position="265"/>
        <end position="340"/>
    </location>
</feature>
<gene>
    <name evidence="2" type="ORF">BCR37DRAFT_387872</name>
</gene>
<name>A0A1Y2FA94_PROLT</name>
<dbReference type="RefSeq" id="XP_040724466.1">
    <property type="nucleotide sequence ID" value="XM_040870572.1"/>
</dbReference>
<feature type="compositionally biased region" description="Low complexity" evidence="1">
    <location>
        <begin position="265"/>
        <end position="287"/>
    </location>
</feature>
<feature type="region of interest" description="Disordered" evidence="1">
    <location>
        <begin position="135"/>
        <end position="155"/>
    </location>
</feature>
<feature type="region of interest" description="Disordered" evidence="1">
    <location>
        <begin position="503"/>
        <end position="524"/>
    </location>
</feature>
<feature type="compositionally biased region" description="Polar residues" evidence="1">
    <location>
        <begin position="316"/>
        <end position="330"/>
    </location>
</feature>
<feature type="compositionally biased region" description="Acidic residues" evidence="1">
    <location>
        <begin position="364"/>
        <end position="377"/>
    </location>
</feature>
<dbReference type="Proteomes" id="UP000193685">
    <property type="component" value="Unassembled WGS sequence"/>
</dbReference>
<feature type="region of interest" description="Disordered" evidence="1">
    <location>
        <begin position="455"/>
        <end position="480"/>
    </location>
</feature>
<feature type="compositionally biased region" description="Acidic residues" evidence="1">
    <location>
        <begin position="384"/>
        <end position="416"/>
    </location>
</feature>
<feature type="region of interest" description="Disordered" evidence="1">
    <location>
        <begin position="588"/>
        <end position="666"/>
    </location>
</feature>
<comment type="caution">
    <text evidence="2">The sequence shown here is derived from an EMBL/GenBank/DDBJ whole genome shotgun (WGS) entry which is preliminary data.</text>
</comment>
<protein>
    <submittedName>
        <fullName evidence="2">Uncharacterized protein</fullName>
    </submittedName>
</protein>
<feature type="region of interest" description="Disordered" evidence="1">
    <location>
        <begin position="363"/>
        <end position="433"/>
    </location>
</feature>
<dbReference type="AlphaFoldDB" id="A0A1Y2FA94"/>
<dbReference type="Pfam" id="PF10446">
    <property type="entry name" value="DUF2457"/>
    <property type="match status" value="1"/>
</dbReference>
<evidence type="ECO:0000313" key="2">
    <source>
        <dbReference type="EMBL" id="ORY80821.1"/>
    </source>
</evidence>
<feature type="compositionally biased region" description="Polar residues" evidence="1">
    <location>
        <begin position="137"/>
        <end position="147"/>
    </location>
</feature>
<evidence type="ECO:0000256" key="1">
    <source>
        <dbReference type="SAM" id="MobiDB-lite"/>
    </source>
</evidence>
<dbReference type="InterPro" id="IPR018853">
    <property type="entry name" value="DUF2457"/>
</dbReference>
<dbReference type="OrthoDB" id="2011769at2759"/>
<keyword evidence="3" id="KW-1185">Reference proteome</keyword>
<accession>A0A1Y2FA94</accession>
<sequence length="702" mass="74515">MQQEQSDNAKFFGQHLPLDYWSTLNAHSPLTVQTQFSALQNNLQTIQQQQEADLPALRTYFNDELSPLGGSTHGDGNLLHAPPCRPYSKIASPTGTRACSSLLSELLKPAATPPMHEGVASPSSTIGTHGDLVSDHGSLSTHSTPPMQASPPPVKRKTCISFACAPMPDKHPTTTSGTTSHAGSAVGSANRSRACSIATDKSAAEEAVVLPKRTITFACGAQRTSPEKAVQPAVPVRAGSPSQIDTSCEATPVPKRTISFAAAAPSTATLPPTTTANTRPTLARATPSDASGHSSDVPLTNSTHNSRRPSMESVLTGVSDSRRPSLTSVGGASPVLQPRQAPTCKSTLDAMLQKEKIAKVIEPVLEEDEDEDADELDPASPFELDSDDDGYVEDVESDEDPDEDEDELDEGDEDDLLLTKRNSACATPRQAPRFAQLDLGGAAAMEDMDAPLKTPVYRPACPSESDLPDTTDFAPGTLDEDQPACVAFDCAVRDRALARRIATPQDIDPTFPDSGSGSDSEAAVDRVDVQEAAKLKAARRGLGRSPVPTTTVIVDGVEGTGAMPVRLNSPPPARKSAWALRARSLPARRPVVRKQTSAMGGKEGMYAPKPQRAVTIKQSNEQRAQRRRDKRELRHQLQGGPKPVKSTTAAAPTTTAAGGMESEVSDPVVRVDVSGHEKMKAIGCKTRKQAENPCLIRPVMSI</sequence>